<dbReference type="InterPro" id="IPR042267">
    <property type="entry name" value="VTC_sf"/>
</dbReference>
<accession>A0A1V4DI78</accession>
<evidence type="ECO:0000313" key="3">
    <source>
        <dbReference type="Proteomes" id="UP000189970"/>
    </source>
</evidence>
<comment type="caution">
    <text evidence="2">The sequence shown here is derived from an EMBL/GenBank/DDBJ whole genome shotgun (WGS) entry which is preliminary data.</text>
</comment>
<protein>
    <submittedName>
        <fullName evidence="2">Molecular chaperone</fullName>
    </submittedName>
</protein>
<sequence length="242" mass="29046">MKSKKEFKRKEHKYLIPEDLYETFMSDLQHYMSVDKYGLHTIMSLYYDTDDFQLIKHSMEKPDYKEKLRVRCYQTPNDSFPVFLELKKKIRGTVYKSRIELPYKDYLNLESPDELSKEITTSQTYKEINWVRKRYKNLKPRVLISYDRLSLFEPNDPNFRVTFDHNIRFRTHDLSLKNGSYGKIIAPEIGVLMEVKVLGAYPLWFVDLLNKYGLRKASFSKYSQTYTRYIHKPVAEVMTHVS</sequence>
<evidence type="ECO:0000313" key="2">
    <source>
        <dbReference type="EMBL" id="OPF88141.1"/>
    </source>
</evidence>
<dbReference type="InterPro" id="IPR033469">
    <property type="entry name" value="CYTH-like_dom_sf"/>
</dbReference>
<reference evidence="2 3" key="1">
    <citation type="submission" date="2017-02" db="EMBL/GenBank/DDBJ databases">
        <title>Vagococcus cremeus sp. nov., isolated from the small intestine of a marten, Martes flavigula.</title>
        <authorList>
            <person name="Tak E.J."/>
            <person name="Bae J.-W."/>
        </authorList>
    </citation>
    <scope>NUCLEOTIDE SEQUENCE [LARGE SCALE GENOMIC DNA]</scope>
    <source>
        <strain evidence="2 3">D7T301</strain>
    </source>
</reference>
<feature type="domain" description="VTC" evidence="1">
    <location>
        <begin position="8"/>
        <end position="227"/>
    </location>
</feature>
<dbReference type="EMBL" id="MVAB01000001">
    <property type="protein sequence ID" value="OPF88141.1"/>
    <property type="molecule type" value="Genomic_DNA"/>
</dbReference>
<proteinExistence type="predicted"/>
<dbReference type="CDD" id="cd07750">
    <property type="entry name" value="PolyPPase_VTC_like"/>
    <property type="match status" value="1"/>
</dbReference>
<dbReference type="Gene3D" id="3.20.100.30">
    <property type="entry name" value="VTC, catalytic tunnel domain"/>
    <property type="match status" value="1"/>
</dbReference>
<gene>
    <name evidence="2" type="ORF">BW731_08150</name>
</gene>
<keyword evidence="3" id="KW-1185">Reference proteome</keyword>
<dbReference type="SUPFAM" id="SSF55154">
    <property type="entry name" value="CYTH-like phosphatases"/>
    <property type="match status" value="1"/>
</dbReference>
<dbReference type="RefSeq" id="WP_079347204.1">
    <property type="nucleotide sequence ID" value="NZ_MVAB01000001.1"/>
</dbReference>
<dbReference type="AlphaFoldDB" id="A0A1V4DI78"/>
<dbReference type="Proteomes" id="UP000189970">
    <property type="component" value="Unassembled WGS sequence"/>
</dbReference>
<dbReference type="InterPro" id="IPR018966">
    <property type="entry name" value="VTC_domain"/>
</dbReference>
<dbReference type="GO" id="GO:0006799">
    <property type="term" value="P:polyphosphate biosynthetic process"/>
    <property type="evidence" value="ECO:0007669"/>
    <property type="project" value="UniProtKB-ARBA"/>
</dbReference>
<name>A0A1V4DI78_9ENTE</name>
<organism evidence="2 3">
    <name type="scientific">Vagococcus martis</name>
    <dbReference type="NCBI Taxonomy" id="1768210"/>
    <lineage>
        <taxon>Bacteria</taxon>
        <taxon>Bacillati</taxon>
        <taxon>Bacillota</taxon>
        <taxon>Bacilli</taxon>
        <taxon>Lactobacillales</taxon>
        <taxon>Enterococcaceae</taxon>
        <taxon>Vagococcus</taxon>
    </lineage>
</organism>
<evidence type="ECO:0000259" key="1">
    <source>
        <dbReference type="Pfam" id="PF09359"/>
    </source>
</evidence>
<dbReference type="Pfam" id="PF09359">
    <property type="entry name" value="VTC"/>
    <property type="match status" value="1"/>
</dbReference>